<evidence type="ECO:0000313" key="3">
    <source>
        <dbReference type="EMBL" id="PQA89064.1"/>
    </source>
</evidence>
<gene>
    <name evidence="3" type="ORF">CW354_03700</name>
</gene>
<dbReference type="SUPFAM" id="SSF55961">
    <property type="entry name" value="Bet v1-like"/>
    <property type="match status" value="1"/>
</dbReference>
<dbReference type="InterPro" id="IPR013538">
    <property type="entry name" value="ASHA1/2-like_C"/>
</dbReference>
<comment type="caution">
    <text evidence="3">The sequence shown here is derived from an EMBL/GenBank/DDBJ whole genome shotgun (WGS) entry which is preliminary data.</text>
</comment>
<dbReference type="Proteomes" id="UP000239504">
    <property type="component" value="Unassembled WGS sequence"/>
</dbReference>
<protein>
    <recommendedName>
        <fullName evidence="2">Activator of Hsp90 ATPase homologue 1/2-like C-terminal domain-containing protein</fullName>
    </recommendedName>
</protein>
<comment type="similarity">
    <text evidence="1">Belongs to the AHA1 family.</text>
</comment>
<dbReference type="EMBL" id="PJCH01000003">
    <property type="protein sequence ID" value="PQA89064.1"/>
    <property type="molecule type" value="Genomic_DNA"/>
</dbReference>
<dbReference type="AlphaFoldDB" id="A0A2S7K969"/>
<feature type="domain" description="Activator of Hsp90 ATPase homologue 1/2-like C-terminal" evidence="2">
    <location>
        <begin position="32"/>
        <end position="154"/>
    </location>
</feature>
<keyword evidence="4" id="KW-1185">Reference proteome</keyword>
<reference evidence="3 4" key="1">
    <citation type="submission" date="2017-12" db="EMBL/GenBank/DDBJ databases">
        <authorList>
            <person name="Hurst M.R.H."/>
        </authorList>
    </citation>
    <scope>NUCLEOTIDE SEQUENCE [LARGE SCALE GENOMIC DNA]</scope>
    <source>
        <strain evidence="3 4">SY-3-19</strain>
    </source>
</reference>
<name>A0A2S7K969_9PROT</name>
<evidence type="ECO:0000259" key="2">
    <source>
        <dbReference type="Pfam" id="PF08327"/>
    </source>
</evidence>
<sequence>MKPHRMKRSRGSHSMNDDQYAEKQIYKVVIAAPIETVWSELVNTQSPRPFFWNSNWDAKEMAPGNRYRMLSGDGKVVAVIGEIIEMEPPRKMVTSFQLTSLPDPASTVTYLLKDVDGGTEFQLITEHVVAGSKSEKSMASGSKSIVENFKAYVETGKVTFGARMMLGLFALMTPLTPKTMRAENWPLEK</sequence>
<dbReference type="Pfam" id="PF08327">
    <property type="entry name" value="AHSA1"/>
    <property type="match status" value="1"/>
</dbReference>
<dbReference type="InterPro" id="IPR023393">
    <property type="entry name" value="START-like_dom_sf"/>
</dbReference>
<proteinExistence type="inferred from homology"/>
<dbReference type="Gene3D" id="3.30.530.20">
    <property type="match status" value="1"/>
</dbReference>
<accession>A0A2S7K969</accession>
<evidence type="ECO:0000313" key="4">
    <source>
        <dbReference type="Proteomes" id="UP000239504"/>
    </source>
</evidence>
<dbReference type="OrthoDB" id="9800600at2"/>
<evidence type="ECO:0000256" key="1">
    <source>
        <dbReference type="ARBA" id="ARBA00006817"/>
    </source>
</evidence>
<organism evidence="3 4">
    <name type="scientific">Hyphococcus luteus</name>
    <dbReference type="NCBI Taxonomy" id="2058213"/>
    <lineage>
        <taxon>Bacteria</taxon>
        <taxon>Pseudomonadati</taxon>
        <taxon>Pseudomonadota</taxon>
        <taxon>Alphaproteobacteria</taxon>
        <taxon>Parvularculales</taxon>
        <taxon>Parvularculaceae</taxon>
        <taxon>Hyphococcus</taxon>
    </lineage>
</organism>